<accession>A0AAN9V4H7</accession>
<feature type="transmembrane region" description="Helical" evidence="1">
    <location>
        <begin position="511"/>
        <end position="538"/>
    </location>
</feature>
<keyword evidence="4" id="KW-1185">Reference proteome</keyword>
<dbReference type="PANTHER" id="PTHR36183">
    <property type="entry name" value="BETA-GLUCURONIDASE"/>
    <property type="match status" value="1"/>
</dbReference>
<dbReference type="Proteomes" id="UP001320420">
    <property type="component" value="Unassembled WGS sequence"/>
</dbReference>
<evidence type="ECO:0000313" key="4">
    <source>
        <dbReference type="Proteomes" id="UP001320420"/>
    </source>
</evidence>
<organism evidence="3 4">
    <name type="scientific">Diatrype stigma</name>
    <dbReference type="NCBI Taxonomy" id="117547"/>
    <lineage>
        <taxon>Eukaryota</taxon>
        <taxon>Fungi</taxon>
        <taxon>Dikarya</taxon>
        <taxon>Ascomycota</taxon>
        <taxon>Pezizomycotina</taxon>
        <taxon>Sordariomycetes</taxon>
        <taxon>Xylariomycetidae</taxon>
        <taxon>Xylariales</taxon>
        <taxon>Diatrypaceae</taxon>
        <taxon>Diatrype</taxon>
    </lineage>
</organism>
<dbReference type="InterPro" id="IPR052974">
    <property type="entry name" value="GH79_Enzymes"/>
</dbReference>
<comment type="caution">
    <text evidence="3">The sequence shown here is derived from an EMBL/GenBank/DDBJ whole genome shotgun (WGS) entry which is preliminary data.</text>
</comment>
<keyword evidence="1" id="KW-0812">Transmembrane</keyword>
<dbReference type="InterPro" id="IPR017853">
    <property type="entry name" value="GH"/>
</dbReference>
<feature type="domain" description="Beta-glucuronidase C-terminal" evidence="2">
    <location>
        <begin position="360"/>
        <end position="465"/>
    </location>
</feature>
<evidence type="ECO:0000256" key="1">
    <source>
        <dbReference type="SAM" id="Phobius"/>
    </source>
</evidence>
<dbReference type="InterPro" id="IPR013780">
    <property type="entry name" value="Glyco_hydro_b"/>
</dbReference>
<dbReference type="PANTHER" id="PTHR36183:SF2">
    <property type="entry name" value="BETA-GLUCURONIDASE C-TERMINAL DOMAIN-CONTAINING PROTEIN"/>
    <property type="match status" value="1"/>
</dbReference>
<dbReference type="Gene3D" id="3.20.20.80">
    <property type="entry name" value="Glycosidases"/>
    <property type="match status" value="1"/>
</dbReference>
<gene>
    <name evidence="3" type="ORF">SLS62_003627</name>
</gene>
<reference evidence="3 4" key="1">
    <citation type="submission" date="2024-02" db="EMBL/GenBank/DDBJ databases">
        <title>De novo assembly and annotation of 12 fungi associated with fruit tree decline syndrome in Ontario, Canada.</title>
        <authorList>
            <person name="Sulman M."/>
            <person name="Ellouze W."/>
            <person name="Ilyukhin E."/>
        </authorList>
    </citation>
    <scope>NUCLEOTIDE SEQUENCE [LARGE SCALE GENOMIC DNA]</scope>
    <source>
        <strain evidence="3 4">M11/M66-122</strain>
    </source>
</reference>
<keyword evidence="1" id="KW-1133">Transmembrane helix</keyword>
<dbReference type="AlphaFoldDB" id="A0AAN9V4H7"/>
<protein>
    <recommendedName>
        <fullName evidence="2">Beta-glucuronidase C-terminal domain-containing protein</fullName>
    </recommendedName>
</protein>
<dbReference type="SUPFAM" id="SSF51445">
    <property type="entry name" value="(Trans)glycosidases"/>
    <property type="match status" value="1"/>
</dbReference>
<keyword evidence="1" id="KW-0472">Membrane</keyword>
<dbReference type="EMBL" id="JAKJXP020000021">
    <property type="protein sequence ID" value="KAK7754334.1"/>
    <property type="molecule type" value="Genomic_DNA"/>
</dbReference>
<dbReference type="Pfam" id="PF16862">
    <property type="entry name" value="Glyco_hydro_79C"/>
    <property type="match status" value="1"/>
</dbReference>
<dbReference type="Gene3D" id="2.60.40.1180">
    <property type="entry name" value="Golgi alpha-mannosidase II"/>
    <property type="match status" value="1"/>
</dbReference>
<name>A0AAN9V4H7_9PEZI</name>
<sequence>MSEPNMLTFNLIDNLANYTGKPPHVRIGGNTADYMVFDQSQNEWAWTLNDQQKGQGNLKPNHMIIGPRFFEAVSRFPPNTPLTWGLNMAYNEPDWEEEITTMAQQVIDRVKHLDLVSFELGNEPDLWLQNGFRSGQWGGRTYVEEWLTRAEAVWTEVLKPNHLPSNMFEIGCTASTVGTDFQIRDLMSFDANRKVAGSDATYIGGWNQHDYYYFIGVSSYPITLEYLMRLATTEVQFKAWVEQVEQSKATQIPYVVREMGIIGPLGLAGISDVFGGALWTLNFLLYSASLGVSSVQFHMTDNSDASAWQPIQMLDREPFVRPLYYGMAAFDQIIGPTCAAQVSQSQIASYPPGYDEFVRAYNVYQDGHLDSLVVVNGKMANVSEPDKASIEFSVQVPSSLSGQMLYLSYLTSDGADATNGTTWNGISYEVSGDGTPTIVSDDNEVVEVSDDGTITIMVRDSQAIVATFGRRAGEGFSSEQILCSAKEYTPPPPVSPKQTKNPLLYSNEKSAAAALGCSGILTCTVAAIIVVGGGFTFFG</sequence>
<evidence type="ECO:0000259" key="2">
    <source>
        <dbReference type="Pfam" id="PF16862"/>
    </source>
</evidence>
<proteinExistence type="predicted"/>
<dbReference type="InterPro" id="IPR031728">
    <property type="entry name" value="GlcAase_C"/>
</dbReference>
<evidence type="ECO:0000313" key="3">
    <source>
        <dbReference type="EMBL" id="KAK7754334.1"/>
    </source>
</evidence>